<proteinExistence type="predicted"/>
<sequence length="228" mass="25279">MKLINARQVWTEAQHESNASISAVAIDQAESAPVKTGGRIGKRDAKFPALGSEKGEEAASFSVPGQRISISETRRAAVGRSTARAAHLATIGKVLRAIDTLPFQEQQFGHYLYHPCMTLAHVLNAEKLVWSCVDFSALTEAKEAKVHCLVTMALQSYKVEAHGGAQWGPARIAEGMHKLYGMHLEPKVWDRDWKEAWNFLRAAIEEVDIRVQQPVWQIIHAEKEDCAA</sequence>
<dbReference type="EMBL" id="LT629762">
    <property type="protein sequence ID" value="SDT52442.1"/>
    <property type="molecule type" value="Genomic_DNA"/>
</dbReference>
<organism evidence="1 2">
    <name type="scientific">Pseudomonas prosekii</name>
    <dbReference type="NCBI Taxonomy" id="1148509"/>
    <lineage>
        <taxon>Bacteria</taxon>
        <taxon>Pseudomonadati</taxon>
        <taxon>Pseudomonadota</taxon>
        <taxon>Gammaproteobacteria</taxon>
        <taxon>Pseudomonadales</taxon>
        <taxon>Pseudomonadaceae</taxon>
        <taxon>Pseudomonas</taxon>
    </lineage>
</organism>
<dbReference type="RefSeq" id="WP_092280032.1">
    <property type="nucleotide sequence ID" value="NZ_LT629762.1"/>
</dbReference>
<dbReference type="Proteomes" id="UP000198481">
    <property type="component" value="Chromosome I"/>
</dbReference>
<accession>A0A1H2B2X1</accession>
<gene>
    <name evidence="1" type="ORF">SAMN05216222_4878</name>
</gene>
<evidence type="ECO:0000313" key="2">
    <source>
        <dbReference type="Proteomes" id="UP000198481"/>
    </source>
</evidence>
<protein>
    <submittedName>
        <fullName evidence="1">Uncharacterized protein</fullName>
    </submittedName>
</protein>
<name>A0A1H2B2X1_9PSED</name>
<evidence type="ECO:0000313" key="1">
    <source>
        <dbReference type="EMBL" id="SDT52442.1"/>
    </source>
</evidence>
<dbReference type="STRING" id="1148509.SAMN05216222_4878"/>
<reference evidence="1 2" key="1">
    <citation type="submission" date="2016-10" db="EMBL/GenBank/DDBJ databases">
        <authorList>
            <person name="de Groot N.N."/>
        </authorList>
    </citation>
    <scope>NUCLEOTIDE SEQUENCE [LARGE SCALE GENOMIC DNA]</scope>
    <source>
        <strain evidence="1 2">LMG 26867</strain>
    </source>
</reference>
<dbReference type="AlphaFoldDB" id="A0A1H2B2X1"/>